<accession>A0A4R5D822</accession>
<reference evidence="4 5" key="1">
    <citation type="submission" date="2019-03" db="EMBL/GenBank/DDBJ databases">
        <title>Dyadobacter AR-3-6 sp. nov., isolated from arctic soil.</title>
        <authorList>
            <person name="Chaudhary D.K."/>
        </authorList>
    </citation>
    <scope>NUCLEOTIDE SEQUENCE [LARGE SCALE GENOMIC DNA]</scope>
    <source>
        <strain evidence="4 5">AR-3-6</strain>
    </source>
</reference>
<evidence type="ECO:0000256" key="1">
    <source>
        <dbReference type="SAM" id="Coils"/>
    </source>
</evidence>
<keyword evidence="5" id="KW-1185">Reference proteome</keyword>
<organism evidence="4 5">
    <name type="scientific">Dyadobacter psychrotolerans</name>
    <dbReference type="NCBI Taxonomy" id="2541721"/>
    <lineage>
        <taxon>Bacteria</taxon>
        <taxon>Pseudomonadati</taxon>
        <taxon>Bacteroidota</taxon>
        <taxon>Cytophagia</taxon>
        <taxon>Cytophagales</taxon>
        <taxon>Spirosomataceae</taxon>
        <taxon>Dyadobacter</taxon>
    </lineage>
</organism>
<evidence type="ECO:0000313" key="4">
    <source>
        <dbReference type="EMBL" id="TDE09586.1"/>
    </source>
</evidence>
<comment type="caution">
    <text evidence="4">The sequence shown here is derived from an EMBL/GenBank/DDBJ whole genome shotgun (WGS) entry which is preliminary data.</text>
</comment>
<feature type="coiled-coil region" evidence="1">
    <location>
        <begin position="5"/>
        <end position="39"/>
    </location>
</feature>
<dbReference type="RefSeq" id="WP_131962090.1">
    <property type="nucleotide sequence ID" value="NZ_SMFL01000019.1"/>
</dbReference>
<proteinExistence type="predicted"/>
<evidence type="ECO:0000259" key="3">
    <source>
        <dbReference type="Pfam" id="PF13007"/>
    </source>
</evidence>
<protein>
    <submittedName>
        <fullName evidence="4">Uncharacterized protein</fullName>
    </submittedName>
</protein>
<feature type="domain" description="Transposase IS66 central" evidence="2">
    <location>
        <begin position="177"/>
        <end position="211"/>
    </location>
</feature>
<gene>
    <name evidence="4" type="ORF">E0F88_30320</name>
</gene>
<dbReference type="PANTHER" id="PTHR33678:SF1">
    <property type="entry name" value="BLL1576 PROTEIN"/>
    <property type="match status" value="1"/>
</dbReference>
<evidence type="ECO:0000313" key="5">
    <source>
        <dbReference type="Proteomes" id="UP000294850"/>
    </source>
</evidence>
<dbReference type="Pfam" id="PF13007">
    <property type="entry name" value="LZ_Tnp_IS66"/>
    <property type="match status" value="1"/>
</dbReference>
<dbReference type="InterPro" id="IPR052344">
    <property type="entry name" value="Transposase-related"/>
</dbReference>
<dbReference type="PANTHER" id="PTHR33678">
    <property type="entry name" value="BLL1576 PROTEIN"/>
    <property type="match status" value="1"/>
</dbReference>
<dbReference type="AlphaFoldDB" id="A0A4R5D822"/>
<dbReference type="InterPro" id="IPR024463">
    <property type="entry name" value="Transposase_TnpC_homeodom"/>
</dbReference>
<dbReference type="OrthoDB" id="9760067at2"/>
<keyword evidence="1" id="KW-0175">Coiled coil</keyword>
<dbReference type="Proteomes" id="UP000294850">
    <property type="component" value="Unassembled WGS sequence"/>
</dbReference>
<dbReference type="InterPro" id="IPR004291">
    <property type="entry name" value="Transposase_IS66_central"/>
</dbReference>
<evidence type="ECO:0000259" key="2">
    <source>
        <dbReference type="Pfam" id="PF03050"/>
    </source>
</evidence>
<feature type="domain" description="Transposase TnpC homeodomain" evidence="3">
    <location>
        <begin position="35"/>
        <end position="113"/>
    </location>
</feature>
<dbReference type="EMBL" id="SMFL01000019">
    <property type="protein sequence ID" value="TDE09586.1"/>
    <property type="molecule type" value="Genomic_DNA"/>
</dbReference>
<sequence length="236" mass="27057">MTAAEPDYKLLYEQAQQKLEQTEQKLRLALLDANELRRKLFGIRSDNRVKKHLEGQLDIFPLGATSEDIQNSEELAFREAKSLNQEQDKQGEKRQKAARTRMVLPDELEREEVIIDPEGDLTEYKVIGQEVTEILVMVPACFKVRRIVRRKWALRDSVNSDAKGVLIAPIPSRTIKRGLFDESVLAHLLTGKFVDHLPLYRQKQIFERIGTVRRAMKIPPSTLTDNRGGGPHQCSM</sequence>
<dbReference type="Pfam" id="PF03050">
    <property type="entry name" value="DDE_Tnp_IS66"/>
    <property type="match status" value="1"/>
</dbReference>
<name>A0A4R5D822_9BACT</name>